<proteinExistence type="predicted"/>
<feature type="region of interest" description="Disordered" evidence="1">
    <location>
        <begin position="115"/>
        <end position="171"/>
    </location>
</feature>
<sequence length="568" mass="64597">MKFYLKLIYLDGDKNLIILINKKNDISRPTQEQRAQKKLQSQWKNESPRGSAQNKTRNGYVKKLIRGCLCVKFPHGLSRLGKSTSIQVVEQKMSRRSRASRRVFARSSNIVAHSSRSRSSEMIHYPPRCGESDEPGSARRSRTSASRPSAARADLSFGGSTSPATNAHSAGSILQDRRGSILLVSNYLIRVSINPINVSKNPSNPRAQFVPIRVVFFYSSIKPRKKPKFQAVMPSFLRAGHIAQCQDRASGEFSVPFHLVCVLVCLPGSHDENMMRKIEAKAQHAKKIKREIERKREKSQMNVDCFFHCPMRFLLLFTNPSIMLAWIYDLCMRSFIAIEKARKGREMCIDKDKFAVSLLLGLLLHINTQCVHVYKCEYHHWPGSCVRKGRKPMRPPPIHACQQVLQKLSLLLGERGGNKEQRELLLREVVIARRRAAELRREEARKNLLVSRSGLFIRGGWLYTFLANAHSYFFLCCWLLLPPLHEHVCHRATVLPPAAAPPSAHFSSFCFFWPLAGDISRNCSSAGCARQLARAPILHESRAFWPATEHVCARGRLYYISIANKDEI</sequence>
<evidence type="ECO:0000256" key="1">
    <source>
        <dbReference type="SAM" id="MobiDB-lite"/>
    </source>
</evidence>
<accession>A0A6H5I9U6</accession>
<evidence type="ECO:0000313" key="3">
    <source>
        <dbReference type="Proteomes" id="UP000479190"/>
    </source>
</evidence>
<organism evidence="2 3">
    <name type="scientific">Trichogramma brassicae</name>
    <dbReference type="NCBI Taxonomy" id="86971"/>
    <lineage>
        <taxon>Eukaryota</taxon>
        <taxon>Metazoa</taxon>
        <taxon>Ecdysozoa</taxon>
        <taxon>Arthropoda</taxon>
        <taxon>Hexapoda</taxon>
        <taxon>Insecta</taxon>
        <taxon>Pterygota</taxon>
        <taxon>Neoptera</taxon>
        <taxon>Endopterygota</taxon>
        <taxon>Hymenoptera</taxon>
        <taxon>Apocrita</taxon>
        <taxon>Proctotrupomorpha</taxon>
        <taxon>Chalcidoidea</taxon>
        <taxon>Trichogrammatidae</taxon>
        <taxon>Trichogramma</taxon>
    </lineage>
</organism>
<evidence type="ECO:0000313" key="2">
    <source>
        <dbReference type="EMBL" id="CAB0032449.1"/>
    </source>
</evidence>
<dbReference type="EMBL" id="CADCXV010000678">
    <property type="protein sequence ID" value="CAB0032449.1"/>
    <property type="molecule type" value="Genomic_DNA"/>
</dbReference>
<name>A0A6H5I9U6_9HYME</name>
<dbReference type="AlphaFoldDB" id="A0A6H5I9U6"/>
<gene>
    <name evidence="2" type="ORF">TBRA_LOCUS4387</name>
</gene>
<feature type="compositionally biased region" description="Low complexity" evidence="1">
    <location>
        <begin position="143"/>
        <end position="153"/>
    </location>
</feature>
<feature type="region of interest" description="Disordered" evidence="1">
    <location>
        <begin position="28"/>
        <end position="56"/>
    </location>
</feature>
<dbReference type="Proteomes" id="UP000479190">
    <property type="component" value="Unassembled WGS sequence"/>
</dbReference>
<reference evidence="2 3" key="1">
    <citation type="submission" date="2020-02" db="EMBL/GenBank/DDBJ databases">
        <authorList>
            <person name="Ferguson B K."/>
        </authorList>
    </citation>
    <scope>NUCLEOTIDE SEQUENCE [LARGE SCALE GENOMIC DNA]</scope>
</reference>
<protein>
    <submittedName>
        <fullName evidence="2">Uncharacterized protein</fullName>
    </submittedName>
</protein>
<feature type="compositionally biased region" description="Polar residues" evidence="1">
    <location>
        <begin position="158"/>
        <end position="169"/>
    </location>
</feature>
<keyword evidence="3" id="KW-1185">Reference proteome</keyword>